<feature type="chain" id="PRO_5003233948" evidence="1">
    <location>
        <begin position="20"/>
        <end position="452"/>
    </location>
</feature>
<keyword evidence="4" id="KW-1185">Reference proteome</keyword>
<dbReference type="STRING" id="1198114.AciX9_2695"/>
<dbReference type="SUPFAM" id="SSF56601">
    <property type="entry name" value="beta-lactamase/transpeptidase-like"/>
    <property type="match status" value="1"/>
</dbReference>
<dbReference type="Pfam" id="PF00905">
    <property type="entry name" value="Transpeptidase"/>
    <property type="match status" value="1"/>
</dbReference>
<dbReference type="HOGENOM" id="CLU_043146_0_0_0"/>
<organism evidence="4">
    <name type="scientific">Granulicella tundricola (strain ATCC BAA-1859 / DSM 23138 / MP5ACTX9)</name>
    <dbReference type="NCBI Taxonomy" id="1198114"/>
    <lineage>
        <taxon>Bacteria</taxon>
        <taxon>Pseudomonadati</taxon>
        <taxon>Acidobacteriota</taxon>
        <taxon>Terriglobia</taxon>
        <taxon>Terriglobales</taxon>
        <taxon>Acidobacteriaceae</taxon>
        <taxon>Granulicella</taxon>
    </lineage>
</organism>
<dbReference type="Gene3D" id="3.40.710.10">
    <property type="entry name" value="DD-peptidase/beta-lactamase superfamily"/>
    <property type="match status" value="1"/>
</dbReference>
<sequence>MVGSWVRFFGGVSVSLAMACVAVVPAAALHPKAKVVSAHPTAHKATASKHAAKAEHGRAVKTTPIITRSGKHGHAAVEKVTVKGRHGKVAVIEREVVATRLVRGRHGRLIRVAATPARPRFVGERFYASSFADSSQYTGDITTGEDPLVRAAAIEALGNMNGTALAIDPATGRILAMVNQKLALSSGAEPCSTIKLTVALAALEEGLIKHDTLVSLGGGYKMDLTYALAKSVNPFFETLGRSLGFERVKHYANQFGLGELAGYNIQGEQLGVYPDQELPAALGGVGRMCSFGESVSMTPLQLGAIVAAIANGGTLYYLQHPTTTEEVSAFQPRIKRTLDIGPLIPEMLPGMQGAVAAPWGTARRLQASFTQFPVMGKTGTCSNNGTRFGWFGSFANTPNGRIVTVFFLEGGRPTFGPKAAELTGLFYRSLYDKNYFAPKVQSMSAEGVVGTR</sequence>
<dbReference type="KEGG" id="acm:AciX9_2695"/>
<dbReference type="PaxDb" id="1198114-AciX9_2695"/>
<dbReference type="eggNOG" id="COG0768">
    <property type="taxonomic scope" value="Bacteria"/>
</dbReference>
<protein>
    <submittedName>
        <fullName evidence="3">Penicillin-binding protein transpeptidase</fullName>
    </submittedName>
</protein>
<name>E8WX77_GRATM</name>
<gene>
    <name evidence="3" type="ordered locus">AciX9_2695</name>
</gene>
<dbReference type="AlphaFoldDB" id="E8WX77"/>
<proteinExistence type="predicted"/>
<feature type="signal peptide" evidence="1">
    <location>
        <begin position="1"/>
        <end position="19"/>
    </location>
</feature>
<keyword evidence="1" id="KW-0732">Signal</keyword>
<evidence type="ECO:0000313" key="3">
    <source>
        <dbReference type="EMBL" id="ADW69719.1"/>
    </source>
</evidence>
<evidence type="ECO:0000256" key="1">
    <source>
        <dbReference type="SAM" id="SignalP"/>
    </source>
</evidence>
<dbReference type="GO" id="GO:0008658">
    <property type="term" value="F:penicillin binding"/>
    <property type="evidence" value="ECO:0007669"/>
    <property type="project" value="InterPro"/>
</dbReference>
<dbReference type="PANTHER" id="PTHR30627">
    <property type="entry name" value="PEPTIDOGLYCAN D,D-TRANSPEPTIDASE"/>
    <property type="match status" value="1"/>
</dbReference>
<feature type="domain" description="Penicillin-binding protein transpeptidase" evidence="2">
    <location>
        <begin position="162"/>
        <end position="412"/>
    </location>
</feature>
<dbReference type="InterPro" id="IPR050515">
    <property type="entry name" value="Beta-lactam/transpept"/>
</dbReference>
<dbReference type="Proteomes" id="UP000000343">
    <property type="component" value="Chromosome"/>
</dbReference>
<dbReference type="InterPro" id="IPR012338">
    <property type="entry name" value="Beta-lactam/transpept-like"/>
</dbReference>
<accession>E8WX77</accession>
<evidence type="ECO:0000259" key="2">
    <source>
        <dbReference type="Pfam" id="PF00905"/>
    </source>
</evidence>
<dbReference type="GO" id="GO:0005886">
    <property type="term" value="C:plasma membrane"/>
    <property type="evidence" value="ECO:0007669"/>
    <property type="project" value="TreeGrafter"/>
</dbReference>
<dbReference type="GO" id="GO:0071555">
    <property type="term" value="P:cell wall organization"/>
    <property type="evidence" value="ECO:0007669"/>
    <property type="project" value="TreeGrafter"/>
</dbReference>
<reference evidence="4" key="1">
    <citation type="submission" date="2011-01" db="EMBL/GenBank/DDBJ databases">
        <title>Complete sequence of chromosome of Acidobacterium sp. MP5ACTX9.</title>
        <authorList>
            <consortium name="US DOE Joint Genome Institute"/>
            <person name="Lucas S."/>
            <person name="Copeland A."/>
            <person name="Lapidus A."/>
            <person name="Cheng J.-F."/>
            <person name="Goodwin L."/>
            <person name="Pitluck S."/>
            <person name="Teshima H."/>
            <person name="Detter J.C."/>
            <person name="Han C."/>
            <person name="Tapia R."/>
            <person name="Land M."/>
            <person name="Hauser L."/>
            <person name="Kyrpides N."/>
            <person name="Ivanova N."/>
            <person name="Ovchinnikova G."/>
            <person name="Pagani I."/>
            <person name="Rawat S.R."/>
            <person name="Mannisto M."/>
            <person name="Haggblom M.M."/>
            <person name="Woyke T."/>
        </authorList>
    </citation>
    <scope>NUCLEOTIDE SEQUENCE [LARGE SCALE GENOMIC DNA]</scope>
    <source>
        <strain evidence="4">MP5ACTX9</strain>
    </source>
</reference>
<evidence type="ECO:0000313" key="4">
    <source>
        <dbReference type="Proteomes" id="UP000000343"/>
    </source>
</evidence>
<dbReference type="EMBL" id="CP002480">
    <property type="protein sequence ID" value="ADW69719.1"/>
    <property type="molecule type" value="Genomic_DNA"/>
</dbReference>
<dbReference type="PROSITE" id="PS51257">
    <property type="entry name" value="PROKAR_LIPOPROTEIN"/>
    <property type="match status" value="1"/>
</dbReference>
<dbReference type="InterPro" id="IPR001460">
    <property type="entry name" value="PCN-bd_Tpept"/>
</dbReference>